<gene>
    <name evidence="7" type="ORF">AWH69_12845</name>
</gene>
<dbReference type="PANTHER" id="PTHR30086:SF20">
    <property type="entry name" value="ARGININE EXPORTER PROTEIN ARGO-RELATED"/>
    <property type="match status" value="1"/>
</dbReference>
<dbReference type="GO" id="GO:0005886">
    <property type="term" value="C:plasma membrane"/>
    <property type="evidence" value="ECO:0007669"/>
    <property type="project" value="UniProtKB-SubCell"/>
</dbReference>
<dbReference type="PANTHER" id="PTHR30086">
    <property type="entry name" value="ARGININE EXPORTER PROTEIN ARGO"/>
    <property type="match status" value="1"/>
</dbReference>
<dbReference type="GO" id="GO:0015171">
    <property type="term" value="F:amino acid transmembrane transporter activity"/>
    <property type="evidence" value="ECO:0007669"/>
    <property type="project" value="TreeGrafter"/>
</dbReference>
<name>A0A176QC12_9MICO</name>
<dbReference type="Proteomes" id="UP000076976">
    <property type="component" value="Unassembled WGS sequence"/>
</dbReference>
<evidence type="ECO:0000256" key="2">
    <source>
        <dbReference type="ARBA" id="ARBA00022475"/>
    </source>
</evidence>
<proteinExistence type="predicted"/>
<comment type="subcellular location">
    <subcellularLocation>
        <location evidence="1">Cell membrane</location>
        <topology evidence="1">Multi-pass membrane protein</topology>
    </subcellularLocation>
</comment>
<dbReference type="AlphaFoldDB" id="A0A176QC12"/>
<dbReference type="Pfam" id="PF01810">
    <property type="entry name" value="LysE"/>
    <property type="match status" value="1"/>
</dbReference>
<keyword evidence="8" id="KW-1185">Reference proteome</keyword>
<dbReference type="InterPro" id="IPR001123">
    <property type="entry name" value="LeuE-type"/>
</dbReference>
<protein>
    <submittedName>
        <fullName evidence="7">Lysine transporter LysE</fullName>
    </submittedName>
</protein>
<evidence type="ECO:0000313" key="8">
    <source>
        <dbReference type="Proteomes" id="UP000076976"/>
    </source>
</evidence>
<feature type="transmembrane region" description="Helical" evidence="6">
    <location>
        <begin position="150"/>
        <end position="174"/>
    </location>
</feature>
<evidence type="ECO:0000256" key="6">
    <source>
        <dbReference type="SAM" id="Phobius"/>
    </source>
</evidence>
<dbReference type="EMBL" id="LQZG01000003">
    <property type="protein sequence ID" value="OAB87225.1"/>
    <property type="molecule type" value="Genomic_DNA"/>
</dbReference>
<evidence type="ECO:0000256" key="3">
    <source>
        <dbReference type="ARBA" id="ARBA00022692"/>
    </source>
</evidence>
<accession>A0A176QC12</accession>
<evidence type="ECO:0000256" key="4">
    <source>
        <dbReference type="ARBA" id="ARBA00022989"/>
    </source>
</evidence>
<evidence type="ECO:0000256" key="1">
    <source>
        <dbReference type="ARBA" id="ARBA00004651"/>
    </source>
</evidence>
<keyword evidence="4 6" id="KW-1133">Transmembrane helix</keyword>
<keyword evidence="2" id="KW-1003">Cell membrane</keyword>
<evidence type="ECO:0000256" key="5">
    <source>
        <dbReference type="ARBA" id="ARBA00023136"/>
    </source>
</evidence>
<evidence type="ECO:0000313" key="7">
    <source>
        <dbReference type="EMBL" id="OAB87225.1"/>
    </source>
</evidence>
<comment type="caution">
    <text evidence="7">The sequence shown here is derived from an EMBL/GenBank/DDBJ whole genome shotgun (WGS) entry which is preliminary data.</text>
</comment>
<feature type="transmembrane region" description="Helical" evidence="6">
    <location>
        <begin position="6"/>
        <end position="29"/>
    </location>
</feature>
<sequence length="214" mass="22016">MVTIEQVVGIALASVVLIAVPGPSVMFVVGRALSHGRGNALASVVGNTAGCYLAGIAIAVGLGPLLERSELLFQAIKWVGIAYLLYIGVQAIRHAGPLTEDDGRGVRPRDRSTWGAVRTGVVVGVTNPKTFVLFTAVVPQFVDPAAGGTAVQMLVLGVVPMLIGLVTDTTWALAAGRARTWLARSPRRMTTVGRAGGACIIGVGLSVAGSGDHR</sequence>
<feature type="transmembrane region" description="Helical" evidence="6">
    <location>
        <begin position="195"/>
        <end position="211"/>
    </location>
</feature>
<feature type="transmembrane region" description="Helical" evidence="6">
    <location>
        <begin position="116"/>
        <end position="138"/>
    </location>
</feature>
<keyword evidence="5 6" id="KW-0472">Membrane</keyword>
<dbReference type="RefSeq" id="WP_068276267.1">
    <property type="nucleotide sequence ID" value="NZ_LQZG01000003.1"/>
</dbReference>
<keyword evidence="3 6" id="KW-0812">Transmembrane</keyword>
<dbReference type="PIRSF" id="PIRSF006324">
    <property type="entry name" value="LeuE"/>
    <property type="match status" value="1"/>
</dbReference>
<reference evidence="7 8" key="1">
    <citation type="submission" date="2016-01" db="EMBL/GenBank/DDBJ databases">
        <title>Janibacter melonis strain CD11_4 genome sequencing and assembly.</title>
        <authorList>
            <person name="Nair G.R."/>
            <person name="Kaur G."/>
            <person name="Chander A.M."/>
            <person name="Mayilraj S."/>
        </authorList>
    </citation>
    <scope>NUCLEOTIDE SEQUENCE [LARGE SCALE GENOMIC DNA]</scope>
    <source>
        <strain evidence="7 8">CD11-4</strain>
    </source>
</reference>
<feature type="transmembrane region" description="Helical" evidence="6">
    <location>
        <begin position="41"/>
        <end position="63"/>
    </location>
</feature>
<organism evidence="7 8">
    <name type="scientific">Janibacter melonis</name>
    <dbReference type="NCBI Taxonomy" id="262209"/>
    <lineage>
        <taxon>Bacteria</taxon>
        <taxon>Bacillati</taxon>
        <taxon>Actinomycetota</taxon>
        <taxon>Actinomycetes</taxon>
        <taxon>Micrococcales</taxon>
        <taxon>Intrasporangiaceae</taxon>
        <taxon>Janibacter</taxon>
    </lineage>
</organism>